<gene>
    <name evidence="3" type="ORF">ACFQ1S_26905</name>
</gene>
<feature type="domain" description="LytR/CpsA/Psr regulator C-terminal" evidence="2">
    <location>
        <begin position="23"/>
        <end position="111"/>
    </location>
</feature>
<name>A0ABW3MGY8_9PSEU</name>
<keyword evidence="4" id="KW-1185">Reference proteome</keyword>
<accession>A0ABW3MGY8</accession>
<proteinExistence type="predicted"/>
<evidence type="ECO:0000313" key="3">
    <source>
        <dbReference type="EMBL" id="MFD1048904.1"/>
    </source>
</evidence>
<sequence>MERLVVARRVPQPHQRHDRHPQPVRVYNNSNVEGLAARAANDFRDAGWNVTMVKGYPYGIIYVPTVYFRPGTAEEEEAKQLGAEFNLRVEPRFEGIKDATPGIIVILTKDYNPKSK</sequence>
<comment type="caution">
    <text evidence="3">The sequence shown here is derived from an EMBL/GenBank/DDBJ whole genome shotgun (WGS) entry which is preliminary data.</text>
</comment>
<evidence type="ECO:0000256" key="1">
    <source>
        <dbReference type="SAM" id="MobiDB-lite"/>
    </source>
</evidence>
<dbReference type="EMBL" id="JBHTIS010001860">
    <property type="protein sequence ID" value="MFD1048904.1"/>
    <property type="molecule type" value="Genomic_DNA"/>
</dbReference>
<organism evidence="3 4">
    <name type="scientific">Kibdelosporangium lantanae</name>
    <dbReference type="NCBI Taxonomy" id="1497396"/>
    <lineage>
        <taxon>Bacteria</taxon>
        <taxon>Bacillati</taxon>
        <taxon>Actinomycetota</taxon>
        <taxon>Actinomycetes</taxon>
        <taxon>Pseudonocardiales</taxon>
        <taxon>Pseudonocardiaceae</taxon>
        <taxon>Kibdelosporangium</taxon>
    </lineage>
</organism>
<feature type="region of interest" description="Disordered" evidence="1">
    <location>
        <begin position="1"/>
        <end position="25"/>
    </location>
</feature>
<dbReference type="Pfam" id="PF13399">
    <property type="entry name" value="LytR_C"/>
    <property type="match status" value="1"/>
</dbReference>
<dbReference type="Gene3D" id="3.30.70.2390">
    <property type="match status" value="1"/>
</dbReference>
<dbReference type="Proteomes" id="UP001597045">
    <property type="component" value="Unassembled WGS sequence"/>
</dbReference>
<dbReference type="InterPro" id="IPR027381">
    <property type="entry name" value="LytR/CpsA/Psr_C"/>
</dbReference>
<reference evidence="4" key="1">
    <citation type="journal article" date="2019" name="Int. J. Syst. Evol. Microbiol.">
        <title>The Global Catalogue of Microorganisms (GCM) 10K type strain sequencing project: providing services to taxonomists for standard genome sequencing and annotation.</title>
        <authorList>
            <consortium name="The Broad Institute Genomics Platform"/>
            <consortium name="The Broad Institute Genome Sequencing Center for Infectious Disease"/>
            <person name="Wu L."/>
            <person name="Ma J."/>
        </authorList>
    </citation>
    <scope>NUCLEOTIDE SEQUENCE [LARGE SCALE GENOMIC DNA]</scope>
    <source>
        <strain evidence="4">JCM 31486</strain>
    </source>
</reference>
<evidence type="ECO:0000259" key="2">
    <source>
        <dbReference type="Pfam" id="PF13399"/>
    </source>
</evidence>
<evidence type="ECO:0000313" key="4">
    <source>
        <dbReference type="Proteomes" id="UP001597045"/>
    </source>
</evidence>
<protein>
    <submittedName>
        <fullName evidence="3">LytR C-terminal domain-containing protein</fullName>
    </submittedName>
</protein>